<dbReference type="InterPro" id="IPR002641">
    <property type="entry name" value="PNPLA_dom"/>
</dbReference>
<dbReference type="PANTHER" id="PTHR32176">
    <property type="entry name" value="XYLOSE ISOMERASE"/>
    <property type="match status" value="1"/>
</dbReference>
<dbReference type="InterPro" id="IPR018872">
    <property type="entry name" value="Zn-cluster-dom"/>
</dbReference>
<comment type="domain">
    <text evidence="12">The nitrogen atoms of the two glycine residues in the GGXR motif define the oxyanion hole, and stabilize the oxyanion that forms during the nucleophilic attack by the catalytic serine during substrate cleavage.</text>
</comment>
<dbReference type="GO" id="GO:0043565">
    <property type="term" value="F:sequence-specific DNA binding"/>
    <property type="evidence" value="ECO:0007669"/>
    <property type="project" value="InterPro"/>
</dbReference>
<evidence type="ECO:0000256" key="6">
    <source>
        <dbReference type="ARBA" id="ARBA00023015"/>
    </source>
</evidence>
<keyword evidence="17" id="KW-1185">Reference proteome</keyword>
<dbReference type="FunFam" id="2.20.25.80:FF:000004">
    <property type="entry name" value="WRKY transcription factor 65"/>
    <property type="match status" value="1"/>
</dbReference>
<keyword evidence="6" id="KW-0805">Transcription regulation</keyword>
<keyword evidence="9" id="KW-0804">Transcription</keyword>
<keyword evidence="8" id="KW-0238">DNA-binding</keyword>
<evidence type="ECO:0000259" key="14">
    <source>
        <dbReference type="PROSITE" id="PS50811"/>
    </source>
</evidence>
<dbReference type="GO" id="GO:0016042">
    <property type="term" value="P:lipid catabolic process"/>
    <property type="evidence" value="ECO:0007669"/>
    <property type="project" value="UniProtKB-UniRule"/>
</dbReference>
<dbReference type="GO" id="GO:0005516">
    <property type="term" value="F:calmodulin binding"/>
    <property type="evidence" value="ECO:0007669"/>
    <property type="project" value="UniProtKB-ARBA"/>
</dbReference>
<dbReference type="SMART" id="SM00774">
    <property type="entry name" value="WRKY"/>
    <property type="match status" value="1"/>
</dbReference>
<evidence type="ECO:0000256" key="3">
    <source>
        <dbReference type="ARBA" id="ARBA00022801"/>
    </source>
</evidence>
<dbReference type="Pfam" id="PF10533">
    <property type="entry name" value="Plant_zn_clust"/>
    <property type="match status" value="1"/>
</dbReference>
<name>A0AAN7JTF2_9MYRT</name>
<comment type="function">
    <text evidence="12">Lipolytic acyl hydrolase (LAH).</text>
</comment>
<accession>A0AAN7JTF2</accession>
<reference evidence="16 17" key="1">
    <citation type="journal article" date="2023" name="Hortic Res">
        <title>Pangenome of water caltrop reveals structural variations and asymmetric subgenome divergence after allopolyploidization.</title>
        <authorList>
            <person name="Zhang X."/>
            <person name="Chen Y."/>
            <person name="Wang L."/>
            <person name="Yuan Y."/>
            <person name="Fang M."/>
            <person name="Shi L."/>
            <person name="Lu R."/>
            <person name="Comes H.P."/>
            <person name="Ma Y."/>
            <person name="Chen Y."/>
            <person name="Huang G."/>
            <person name="Zhou Y."/>
            <person name="Zheng Z."/>
            <person name="Qiu Y."/>
        </authorList>
    </citation>
    <scope>NUCLEOTIDE SEQUENCE [LARGE SCALE GENOMIC DNA]</scope>
    <source>
        <tissue evidence="16">Roots</tissue>
    </source>
</reference>
<evidence type="ECO:0000259" key="15">
    <source>
        <dbReference type="PROSITE" id="PS51635"/>
    </source>
</evidence>
<protein>
    <recommendedName>
        <fullName evidence="12">Patatin</fullName>
        <ecNumber evidence="12">3.1.1.-</ecNumber>
    </recommendedName>
</protein>
<evidence type="ECO:0000256" key="7">
    <source>
        <dbReference type="ARBA" id="ARBA00023098"/>
    </source>
</evidence>
<dbReference type="Gene3D" id="2.20.25.80">
    <property type="entry name" value="WRKY domain"/>
    <property type="match status" value="1"/>
</dbReference>
<evidence type="ECO:0000256" key="8">
    <source>
        <dbReference type="ARBA" id="ARBA00023125"/>
    </source>
</evidence>
<dbReference type="GO" id="GO:0003700">
    <property type="term" value="F:DNA-binding transcription factor activity"/>
    <property type="evidence" value="ECO:0007669"/>
    <property type="project" value="InterPro"/>
</dbReference>
<dbReference type="Pfam" id="PF03106">
    <property type="entry name" value="WRKY"/>
    <property type="match status" value="1"/>
</dbReference>
<dbReference type="Proteomes" id="UP001345219">
    <property type="component" value="Chromosome 16"/>
</dbReference>
<dbReference type="SUPFAM" id="SSF52151">
    <property type="entry name" value="FabD/lysophospholipase-like"/>
    <property type="match status" value="1"/>
</dbReference>
<dbReference type="InterPro" id="IPR003657">
    <property type="entry name" value="WRKY_dom"/>
</dbReference>
<evidence type="ECO:0000313" key="17">
    <source>
        <dbReference type="Proteomes" id="UP001345219"/>
    </source>
</evidence>
<feature type="short sequence motif" description="DGA/G" evidence="11">
    <location>
        <begin position="228"/>
        <end position="230"/>
    </location>
</feature>
<keyword evidence="5 11" id="KW-0442">Lipid degradation</keyword>
<dbReference type="GO" id="GO:0047372">
    <property type="term" value="F:monoacylglycerol lipase activity"/>
    <property type="evidence" value="ECO:0007669"/>
    <property type="project" value="TreeGrafter"/>
</dbReference>
<comment type="similarity">
    <text evidence="2 12">Belongs to the patatin family.</text>
</comment>
<organism evidence="16 17">
    <name type="scientific">Trapa incisa</name>
    <dbReference type="NCBI Taxonomy" id="236973"/>
    <lineage>
        <taxon>Eukaryota</taxon>
        <taxon>Viridiplantae</taxon>
        <taxon>Streptophyta</taxon>
        <taxon>Embryophyta</taxon>
        <taxon>Tracheophyta</taxon>
        <taxon>Spermatophyta</taxon>
        <taxon>Magnoliopsida</taxon>
        <taxon>eudicotyledons</taxon>
        <taxon>Gunneridae</taxon>
        <taxon>Pentapetalae</taxon>
        <taxon>rosids</taxon>
        <taxon>malvids</taxon>
        <taxon>Myrtales</taxon>
        <taxon>Lythraceae</taxon>
        <taxon>Trapa</taxon>
    </lineage>
</organism>
<evidence type="ECO:0000313" key="16">
    <source>
        <dbReference type="EMBL" id="KAK4752767.1"/>
    </source>
</evidence>
<feature type="short sequence motif" description="GXSXG" evidence="11">
    <location>
        <begin position="75"/>
        <end position="79"/>
    </location>
</feature>
<evidence type="ECO:0000256" key="1">
    <source>
        <dbReference type="ARBA" id="ARBA00004123"/>
    </source>
</evidence>
<dbReference type="EC" id="3.1.1.-" evidence="12"/>
<feature type="domain" description="PNPLA" evidence="15">
    <location>
        <begin position="33"/>
        <end position="241"/>
    </location>
</feature>
<dbReference type="GO" id="GO:0006952">
    <property type="term" value="P:defense response"/>
    <property type="evidence" value="ECO:0007669"/>
    <property type="project" value="UniProtKB-KW"/>
</dbReference>
<feature type="active site" description="Nucleophile" evidence="11">
    <location>
        <position position="77"/>
    </location>
</feature>
<evidence type="ECO:0000256" key="12">
    <source>
        <dbReference type="RuleBase" id="RU361262"/>
    </source>
</evidence>
<dbReference type="GO" id="GO:0004620">
    <property type="term" value="F:phospholipase activity"/>
    <property type="evidence" value="ECO:0007669"/>
    <property type="project" value="TreeGrafter"/>
</dbReference>
<keyword evidence="3 11" id="KW-0378">Hydrolase</keyword>
<evidence type="ECO:0000256" key="5">
    <source>
        <dbReference type="ARBA" id="ARBA00022963"/>
    </source>
</evidence>
<evidence type="ECO:0000256" key="11">
    <source>
        <dbReference type="PROSITE-ProRule" id="PRU01161"/>
    </source>
</evidence>
<evidence type="ECO:0000256" key="4">
    <source>
        <dbReference type="ARBA" id="ARBA00022821"/>
    </source>
</evidence>
<dbReference type="Gene3D" id="3.40.1090.10">
    <property type="entry name" value="Cytosolic phospholipase A2 catalytic domain"/>
    <property type="match status" value="1"/>
</dbReference>
<dbReference type="EMBL" id="JAXIOK010000016">
    <property type="protein sequence ID" value="KAK4752767.1"/>
    <property type="molecule type" value="Genomic_DNA"/>
</dbReference>
<dbReference type="GO" id="GO:0005634">
    <property type="term" value="C:nucleus"/>
    <property type="evidence" value="ECO:0007669"/>
    <property type="project" value="UniProtKB-SubCell"/>
</dbReference>
<comment type="caution">
    <text evidence="16">The sequence shown here is derived from an EMBL/GenBank/DDBJ whole genome shotgun (WGS) entry which is preliminary data.</text>
</comment>
<evidence type="ECO:0000256" key="13">
    <source>
        <dbReference type="SAM" id="MobiDB-lite"/>
    </source>
</evidence>
<evidence type="ECO:0000256" key="2">
    <source>
        <dbReference type="ARBA" id="ARBA00010240"/>
    </source>
</evidence>
<proteinExistence type="inferred from homology"/>
<evidence type="ECO:0000256" key="10">
    <source>
        <dbReference type="ARBA" id="ARBA00023242"/>
    </source>
</evidence>
<evidence type="ECO:0000256" key="9">
    <source>
        <dbReference type="ARBA" id="ARBA00023163"/>
    </source>
</evidence>
<dbReference type="PROSITE" id="PS51635">
    <property type="entry name" value="PNPLA"/>
    <property type="match status" value="1"/>
</dbReference>
<dbReference type="InterPro" id="IPR016035">
    <property type="entry name" value="Acyl_Trfase/lysoPLipase"/>
</dbReference>
<dbReference type="PROSITE" id="PS50811">
    <property type="entry name" value="WRKY"/>
    <property type="match status" value="1"/>
</dbReference>
<feature type="active site" description="Proton acceptor" evidence="11">
    <location>
        <position position="228"/>
    </location>
</feature>
<dbReference type="InterPro" id="IPR036576">
    <property type="entry name" value="WRKY_dom_sf"/>
</dbReference>
<feature type="short sequence motif" description="GXGXXG" evidence="11">
    <location>
        <begin position="37"/>
        <end position="42"/>
    </location>
</feature>
<dbReference type="AlphaFoldDB" id="A0AAN7JTF2"/>
<dbReference type="CDD" id="cd07214">
    <property type="entry name" value="Pat17_isozyme_like"/>
    <property type="match status" value="1"/>
</dbReference>
<keyword evidence="10" id="KW-0539">Nucleus</keyword>
<dbReference type="SUPFAM" id="SSF118290">
    <property type="entry name" value="WRKY DNA-binding domain"/>
    <property type="match status" value="1"/>
</dbReference>
<keyword evidence="4" id="KW-0611">Plant defense</keyword>
<dbReference type="PANTHER" id="PTHR32176:SF109">
    <property type="entry name" value="PATATIN-LIKE PROTEIN 2"/>
    <property type="match status" value="1"/>
</dbReference>
<dbReference type="FunFam" id="3.40.1090.10:FF:000005">
    <property type="entry name" value="Patatin"/>
    <property type="match status" value="1"/>
</dbReference>
<feature type="region of interest" description="Disordered" evidence="13">
    <location>
        <begin position="531"/>
        <end position="551"/>
    </location>
</feature>
<feature type="domain" description="WRKY" evidence="14">
    <location>
        <begin position="637"/>
        <end position="703"/>
    </location>
</feature>
<gene>
    <name evidence="16" type="ORF">SAY87_021565</name>
</gene>
<dbReference type="Pfam" id="PF01734">
    <property type="entry name" value="Patatin"/>
    <property type="match status" value="1"/>
</dbReference>
<sequence length="718" mass="78939">MIHPTPFSVPSLMERTKSIPLQPPTYGNLITILSIDGGGIRGLIPGTILSFLESELQKLDGEDVRLADYFDVIAGTSTGGLVTAMLTSPDQNNRPLYAAKDIKDFYLSNSAKIFPQCSWPWPLAPLAKLYKALTGPQYNGKYLHKLIKDKLGNRRLHQTLTNVVIPTFDIKSLQPTIFSTYDVKRKPNIDALLSDICISTSAAPTYLPAHYFKTKAMDRQVREFNLIDGGVAANNPTLVALGEVTKEIMEGSSDFFPIKPMDYRRLLVISLGTGSEKEEGKYSAKCAAKWGILGWLSSQGSTPLVDTFMQASSDMVDYHLSSIFQALHIEENYLRIQDDTLSGELASVDCATEKNMENLVKTGEALLKKPVSRVNLDTGVYESAGNQETNEEALSRFAKILSQERLLRLARSPHGHGAFPVRKEAASAGIKSVETLIKLLDQPYQDASLPSSSIASPRTVISDIEAATDAAVNKFRKIISLLDRSRTGHARFRRSPAAVIPPAKVLDRADTTARTDGSAFKIYHPASIQRLPPLPLPHNQNPPSTEKKEPVSEIVTTTTINFGPLPLQISNSAANSSFLSSLTVGENDSVQRSLSMPSSELQISQQKAPFSKSSFTTLKRKTSRIKTVIRVPAISSKMADIPPDDYSWRKYGQKPIKGSPHPRGYYKCSSVRGCPARKHVERALEDPTMLLVTYEGEHNHSLSAAESKSAFVLESTEY</sequence>
<keyword evidence="7 11" id="KW-0443">Lipid metabolism</keyword>
<comment type="subcellular location">
    <subcellularLocation>
        <location evidence="1">Nucleus</location>
    </subcellularLocation>
</comment>